<feature type="domain" description="Sigma-54 factor interaction" evidence="8">
    <location>
        <begin position="340"/>
        <end position="563"/>
    </location>
</feature>
<proteinExistence type="predicted"/>
<dbReference type="InterPro" id="IPR025944">
    <property type="entry name" value="Sigma_54_int_dom_CS"/>
</dbReference>
<dbReference type="CDD" id="cd00009">
    <property type="entry name" value="AAA"/>
    <property type="match status" value="1"/>
</dbReference>
<dbReference type="InterPro" id="IPR058031">
    <property type="entry name" value="AAA_lid_NorR"/>
</dbReference>
<dbReference type="AlphaFoldDB" id="A0A330GQK5"/>
<keyword evidence="4" id="KW-0805">Transcription regulation</keyword>
<evidence type="ECO:0000256" key="4">
    <source>
        <dbReference type="ARBA" id="ARBA00023015"/>
    </source>
</evidence>
<dbReference type="InterPro" id="IPR003593">
    <property type="entry name" value="AAA+_ATPase"/>
</dbReference>
<dbReference type="Pfam" id="PF01590">
    <property type="entry name" value="GAF"/>
    <property type="match status" value="1"/>
</dbReference>
<evidence type="ECO:0000259" key="8">
    <source>
        <dbReference type="PROSITE" id="PS50045"/>
    </source>
</evidence>
<dbReference type="Pfam" id="PF00158">
    <property type="entry name" value="Sigma54_activat"/>
    <property type="match status" value="1"/>
</dbReference>
<comment type="caution">
    <text evidence="9">The sequence shown here is derived from an EMBL/GenBank/DDBJ whole genome shotgun (WGS) entry which is preliminary data.</text>
</comment>
<dbReference type="GO" id="GO:0003677">
    <property type="term" value="F:DNA binding"/>
    <property type="evidence" value="ECO:0007669"/>
    <property type="project" value="UniProtKB-KW"/>
</dbReference>
<keyword evidence="7" id="KW-0804">Transcription</keyword>
<dbReference type="OrthoDB" id="9762726at2"/>
<dbReference type="InterPro" id="IPR002078">
    <property type="entry name" value="Sigma_54_int"/>
</dbReference>
<keyword evidence="2" id="KW-0067">ATP-binding</keyword>
<keyword evidence="3" id="KW-0902">Two-component regulatory system</keyword>
<keyword evidence="5" id="KW-0238">DNA-binding</keyword>
<name>A0A330GQK5_9HYPH</name>
<dbReference type="PANTHER" id="PTHR32071">
    <property type="entry name" value="TRANSCRIPTIONAL REGULATORY PROTEIN"/>
    <property type="match status" value="1"/>
</dbReference>
<sequence length="633" mass="68447">MSRRFMRTRRSGGTMMLHPSGIDRARQALERGDRLPGGTLPAAIAESWQRCRDLGLDPRSIPNGEVTAFAEVTRKREKVAALRRLALAEMKLLHSQIAGSNFIIALGDAEGMVLDTISDQHFADSTAGRSVIPGSIWSEARYGTNALGLAAAGKEAVAVYGREHYFACHGHLSCMAAPILDSNGRILGLLDASCSNEARQQHTHALVRMAAAQIENGLIFQERAECFILAFHPRAEYLDTLSAGLIAVSRDGEVISLNRPGTSLLAGLPAAAGSHFDHLFEASFGATISGLLNGGVTTIRDRAGSGVFMVCRQIAPGGRVSPARRSGVAPAAHVDHAPDFVCEDRSLKRAVAEIGRAAALRMPIHITGETGTGKELMARHVHTVSGRKGEFVAVNCGAVPEQLFIAEIFGHERGAYTNARSEGSPGLARIADRGTLFLDEVADIPLPAQTALLRFLDSMEIRAVGGQHTHRVDVQIVSATNRDLSEMVAERSFRADLLYRLNAFTLHLPPLGARSDFALIVRHLMRKLAPDAAITDAAITALSLRKWPGNIRELQAALQRALVRGVDFVDEGSFDDCSPPDETDSCVACRGNSLDENRCREIRRTYRNASENISETARRLGLSRTTVYKHLGL</sequence>
<evidence type="ECO:0000313" key="10">
    <source>
        <dbReference type="Proteomes" id="UP000251956"/>
    </source>
</evidence>
<dbReference type="PROSITE" id="PS50045">
    <property type="entry name" value="SIGMA54_INTERACT_4"/>
    <property type="match status" value="1"/>
</dbReference>
<keyword evidence="10" id="KW-1185">Reference proteome</keyword>
<dbReference type="InterPro" id="IPR009057">
    <property type="entry name" value="Homeodomain-like_sf"/>
</dbReference>
<dbReference type="SUPFAM" id="SSF55781">
    <property type="entry name" value="GAF domain-like"/>
    <property type="match status" value="1"/>
</dbReference>
<evidence type="ECO:0000313" key="9">
    <source>
        <dbReference type="EMBL" id="RAZ71630.1"/>
    </source>
</evidence>
<reference evidence="9 10" key="2">
    <citation type="submission" date="2018-07" db="EMBL/GenBank/DDBJ databases">
        <title>Diversity of Mesorhizobium strains in Brazil.</title>
        <authorList>
            <person name="Helene L.C.F."/>
            <person name="Dall'Agnol R."/>
            <person name="Delamuta J.R.M."/>
            <person name="Hungria M."/>
        </authorList>
    </citation>
    <scope>NUCLEOTIDE SEQUENCE [LARGE SCALE GENOMIC DNA]</scope>
    <source>
        <strain evidence="9 10">CNPSo 3140</strain>
    </source>
</reference>
<dbReference type="SUPFAM" id="SSF46689">
    <property type="entry name" value="Homeodomain-like"/>
    <property type="match status" value="1"/>
</dbReference>
<dbReference type="InterPro" id="IPR029016">
    <property type="entry name" value="GAF-like_dom_sf"/>
</dbReference>
<gene>
    <name evidence="9" type="ORF">DPM35_30505</name>
</gene>
<dbReference type="GO" id="GO:0000160">
    <property type="term" value="P:phosphorelay signal transduction system"/>
    <property type="evidence" value="ECO:0007669"/>
    <property type="project" value="UniProtKB-KW"/>
</dbReference>
<evidence type="ECO:0000256" key="3">
    <source>
        <dbReference type="ARBA" id="ARBA00023012"/>
    </source>
</evidence>
<evidence type="ECO:0000256" key="5">
    <source>
        <dbReference type="ARBA" id="ARBA00023125"/>
    </source>
</evidence>
<dbReference type="InterPro" id="IPR003018">
    <property type="entry name" value="GAF"/>
</dbReference>
<dbReference type="EMBL" id="QMBQ01000013">
    <property type="protein sequence ID" value="RAZ71630.1"/>
    <property type="molecule type" value="Genomic_DNA"/>
</dbReference>
<dbReference type="PROSITE" id="PS00688">
    <property type="entry name" value="SIGMA54_INTERACT_3"/>
    <property type="match status" value="1"/>
</dbReference>
<dbReference type="FunFam" id="3.40.50.300:FF:000006">
    <property type="entry name" value="DNA-binding transcriptional regulator NtrC"/>
    <property type="match status" value="1"/>
</dbReference>
<keyword evidence="1" id="KW-0547">Nucleotide-binding</keyword>
<accession>A0A330GQK5</accession>
<dbReference type="InterPro" id="IPR027417">
    <property type="entry name" value="P-loop_NTPase"/>
</dbReference>
<organism evidence="9 10">
    <name type="scientific">Mesorhizobium atlanticum</name>
    <dbReference type="NCBI Taxonomy" id="2233532"/>
    <lineage>
        <taxon>Bacteria</taxon>
        <taxon>Pseudomonadati</taxon>
        <taxon>Pseudomonadota</taxon>
        <taxon>Alphaproteobacteria</taxon>
        <taxon>Hyphomicrobiales</taxon>
        <taxon>Phyllobacteriaceae</taxon>
        <taxon>Mesorhizobium</taxon>
    </lineage>
</organism>
<dbReference type="Pfam" id="PF25601">
    <property type="entry name" value="AAA_lid_14"/>
    <property type="match status" value="1"/>
</dbReference>
<evidence type="ECO:0000256" key="7">
    <source>
        <dbReference type="ARBA" id="ARBA00023163"/>
    </source>
</evidence>
<evidence type="ECO:0000256" key="1">
    <source>
        <dbReference type="ARBA" id="ARBA00022741"/>
    </source>
</evidence>
<dbReference type="SMART" id="SM00382">
    <property type="entry name" value="AAA"/>
    <property type="match status" value="1"/>
</dbReference>
<dbReference type="GO" id="GO:0005524">
    <property type="term" value="F:ATP binding"/>
    <property type="evidence" value="ECO:0007669"/>
    <property type="project" value="UniProtKB-KW"/>
</dbReference>
<dbReference type="GO" id="GO:0006355">
    <property type="term" value="P:regulation of DNA-templated transcription"/>
    <property type="evidence" value="ECO:0007669"/>
    <property type="project" value="InterPro"/>
</dbReference>
<dbReference type="Gene3D" id="1.10.10.60">
    <property type="entry name" value="Homeodomain-like"/>
    <property type="match status" value="1"/>
</dbReference>
<dbReference type="Gene3D" id="1.10.8.60">
    <property type="match status" value="1"/>
</dbReference>
<evidence type="ECO:0000256" key="2">
    <source>
        <dbReference type="ARBA" id="ARBA00022840"/>
    </source>
</evidence>
<dbReference type="Gene3D" id="3.40.50.300">
    <property type="entry name" value="P-loop containing nucleotide triphosphate hydrolases"/>
    <property type="match status" value="1"/>
</dbReference>
<reference evidence="10" key="1">
    <citation type="submission" date="2018-06" db="EMBL/GenBank/DDBJ databases">
        <authorList>
            <person name="Helene L.C."/>
            <person name="Dall'Agnol R."/>
            <person name="Delamuta J.R."/>
            <person name="Hungria M."/>
        </authorList>
    </citation>
    <scope>NUCLEOTIDE SEQUENCE [LARGE SCALE GENOMIC DNA]</scope>
    <source>
        <strain evidence="10">CNPSo 3140</strain>
    </source>
</reference>
<dbReference type="Proteomes" id="UP000251956">
    <property type="component" value="Unassembled WGS sequence"/>
</dbReference>
<protein>
    <submittedName>
        <fullName evidence="9">Sigma-54-dependent Fis family transcriptional regulator</fullName>
    </submittedName>
</protein>
<dbReference type="SUPFAM" id="SSF52540">
    <property type="entry name" value="P-loop containing nucleoside triphosphate hydrolases"/>
    <property type="match status" value="1"/>
</dbReference>
<keyword evidence="6" id="KW-0010">Activator</keyword>
<dbReference type="Gene3D" id="3.30.450.40">
    <property type="match status" value="1"/>
</dbReference>
<evidence type="ECO:0000256" key="6">
    <source>
        <dbReference type="ARBA" id="ARBA00023159"/>
    </source>
</evidence>